<comment type="caution">
    <text evidence="1">The sequence shown here is derived from an EMBL/GenBank/DDBJ whole genome shotgun (WGS) entry which is preliminary data.</text>
</comment>
<sequence length="599" mass="68404">MEHKELIKERMLKQASRMWAIDEVYDESSFDPLVRILISALAAESESIYHEMDQVQDRVAQKLMNQLIPHIHGGVQPGYSVAIINPTDSVACLPANYKFLSRIRNEFDALRELQFISLQETSLFKGGVKYMLSNAAYYQMTDYRFKSRIESDVLKGIVLDKNDVLLGVEIPVNTDGLNTFRLFFDYKENNAVRDSFYRQLRSAKFYFNDEELEVEFGLNSEQDEELTIDWGSSKSELIGIKKRVLSHYDRQFVRIKRANTSEPDFKANSSQIEENICWVRICFNEDFNSGILSSVNCFANALPVVNLTEREKVFKSSENLSVISLQDEEAFFALDVVEGDDGVIYEEYGVQNGSEWENGTFLLRRDGVAGMSTENANEAINFLIGKLRNESAAFAMLDNGKFSDDLKVLGQIIARLQQSVTQKKRYHSPVYMFLKYKEIADTIFVKYYTTAGKILKGIKPNTPILPYKGASIQQAGGYFITPMTGARNVLNSDEQLYNNRYMMLSGGRIVTEKDIKALVFDVLGERIEQVVIEKGLMESQDSQTGFVRTINIKLNSKREIGEEDAIILEGREILHVLEERGSNIYPYCLFINGIQIFKQ</sequence>
<evidence type="ECO:0008006" key="3">
    <source>
        <dbReference type="Google" id="ProtNLM"/>
    </source>
</evidence>
<dbReference type="RefSeq" id="WP_143470462.1">
    <property type="nucleotide sequence ID" value="NZ_MVDD01000007.1"/>
</dbReference>
<protein>
    <recommendedName>
        <fullName evidence="3">Baseplate protein J-like domain-containing protein</fullName>
    </recommendedName>
</protein>
<keyword evidence="2" id="KW-1185">Reference proteome</keyword>
<accession>A0A2N3HXU6</accession>
<proteinExistence type="predicted"/>
<evidence type="ECO:0000313" key="1">
    <source>
        <dbReference type="EMBL" id="PKQ62872.1"/>
    </source>
</evidence>
<dbReference type="AlphaFoldDB" id="A0A2N3HXU6"/>
<evidence type="ECO:0000313" key="2">
    <source>
        <dbReference type="Proteomes" id="UP000233535"/>
    </source>
</evidence>
<gene>
    <name evidence="1" type="ORF">BZG02_11810</name>
</gene>
<dbReference type="EMBL" id="MVDD01000007">
    <property type="protein sequence ID" value="PKQ62872.1"/>
    <property type="molecule type" value="Genomic_DNA"/>
</dbReference>
<organism evidence="1 2">
    <name type="scientific">Labilibaculum filiforme</name>
    <dbReference type="NCBI Taxonomy" id="1940526"/>
    <lineage>
        <taxon>Bacteria</taxon>
        <taxon>Pseudomonadati</taxon>
        <taxon>Bacteroidota</taxon>
        <taxon>Bacteroidia</taxon>
        <taxon>Marinilabiliales</taxon>
        <taxon>Marinifilaceae</taxon>
        <taxon>Labilibaculum</taxon>
    </lineage>
</organism>
<reference evidence="1 2" key="1">
    <citation type="journal article" date="2017" name="Front. Microbiol.">
        <title>Labilibaculum manganireducens gen. nov., sp. nov. and Labilibaculum filiforme sp. nov., Novel Bacteroidetes Isolated from Subsurface Sediments of the Baltic Sea.</title>
        <authorList>
            <person name="Vandieken V."/>
            <person name="Marshall I.P."/>
            <person name="Niemann H."/>
            <person name="Engelen B."/>
            <person name="Cypionka H."/>
        </authorList>
    </citation>
    <scope>NUCLEOTIDE SEQUENCE [LARGE SCALE GENOMIC DNA]</scope>
    <source>
        <strain evidence="1 2">59.16B</strain>
    </source>
</reference>
<name>A0A2N3HXU6_9BACT</name>
<dbReference type="OrthoDB" id="1090083at2"/>
<dbReference type="Proteomes" id="UP000233535">
    <property type="component" value="Unassembled WGS sequence"/>
</dbReference>